<proteinExistence type="predicted"/>
<evidence type="ECO:0000313" key="1">
    <source>
        <dbReference type="EMBL" id="KAI3554203.1"/>
    </source>
</evidence>
<dbReference type="AlphaFoldDB" id="A0A9P9XIP9"/>
<comment type="caution">
    <text evidence="1">The sequence shown here is derived from an EMBL/GenBank/DDBJ whole genome shotgun (WGS) entry which is preliminary data.</text>
</comment>
<protein>
    <submittedName>
        <fullName evidence="1">Uncharacterized protein</fullName>
    </submittedName>
</protein>
<dbReference type="EMBL" id="SDAQ01000025">
    <property type="protein sequence ID" value="KAI3554203.1"/>
    <property type="molecule type" value="Genomic_DNA"/>
</dbReference>
<reference evidence="1" key="1">
    <citation type="submission" date="2019-01" db="EMBL/GenBank/DDBJ databases">
        <title>Colletotrichum abscissum LGMF1257.</title>
        <authorList>
            <person name="Baroncelli R."/>
        </authorList>
    </citation>
    <scope>NUCLEOTIDE SEQUENCE</scope>
    <source>
        <strain evidence="1">Ca142</strain>
    </source>
</reference>
<dbReference type="Proteomes" id="UP001056436">
    <property type="component" value="Unassembled WGS sequence"/>
</dbReference>
<name>A0A9P9XIP9_9PEZI</name>
<keyword evidence="2" id="KW-1185">Reference proteome</keyword>
<sequence>MRLFFFSASSLYFLEYLNLPPVSYSSITAPTLPTPLCITSLVPPTTLPPLPSRPFLPWFLFRPASIITGYVFRVSRARPGRNNCTWRACTNQQRQDTSGGQPSTQ</sequence>
<gene>
    <name evidence="1" type="ORF">CABS02_05619</name>
</gene>
<organism evidence="1 2">
    <name type="scientific">Colletotrichum abscissum</name>
    <dbReference type="NCBI Taxonomy" id="1671311"/>
    <lineage>
        <taxon>Eukaryota</taxon>
        <taxon>Fungi</taxon>
        <taxon>Dikarya</taxon>
        <taxon>Ascomycota</taxon>
        <taxon>Pezizomycotina</taxon>
        <taxon>Sordariomycetes</taxon>
        <taxon>Hypocreomycetidae</taxon>
        <taxon>Glomerellales</taxon>
        <taxon>Glomerellaceae</taxon>
        <taxon>Colletotrichum</taxon>
        <taxon>Colletotrichum acutatum species complex</taxon>
    </lineage>
</organism>
<accession>A0A9P9XIP9</accession>
<evidence type="ECO:0000313" key="2">
    <source>
        <dbReference type="Proteomes" id="UP001056436"/>
    </source>
</evidence>